<accession>A0ABT5C7Y8</accession>
<protein>
    <submittedName>
        <fullName evidence="2">YkgJ family cysteine cluster protein</fullName>
    </submittedName>
</protein>
<evidence type="ECO:0000256" key="1">
    <source>
        <dbReference type="SAM" id="MobiDB-lite"/>
    </source>
</evidence>
<name>A0ABT5C7Y8_9BACT</name>
<organism evidence="2 3">
    <name type="scientific">Sorangium atrum</name>
    <dbReference type="NCBI Taxonomy" id="2995308"/>
    <lineage>
        <taxon>Bacteria</taxon>
        <taxon>Pseudomonadati</taxon>
        <taxon>Myxococcota</taxon>
        <taxon>Polyangia</taxon>
        <taxon>Polyangiales</taxon>
        <taxon>Polyangiaceae</taxon>
        <taxon>Sorangium</taxon>
    </lineage>
</organism>
<dbReference type="Pfam" id="PF03692">
    <property type="entry name" value="CxxCxxCC"/>
    <property type="match status" value="1"/>
</dbReference>
<reference evidence="2 3" key="1">
    <citation type="submission" date="2023-01" db="EMBL/GenBank/DDBJ databases">
        <title>Minimal conservation of predation-associated metabolite biosynthetic gene clusters underscores biosynthetic potential of Myxococcota including descriptions for ten novel species: Archangium lansinium sp. nov., Myxococcus landrumus sp. nov., Nannocystis bai.</title>
        <authorList>
            <person name="Ahearne A."/>
            <person name="Stevens C."/>
            <person name="Dowd S."/>
        </authorList>
    </citation>
    <scope>NUCLEOTIDE SEQUENCE [LARGE SCALE GENOMIC DNA]</scope>
    <source>
        <strain evidence="2 3">WIWO2</strain>
    </source>
</reference>
<evidence type="ECO:0000313" key="3">
    <source>
        <dbReference type="Proteomes" id="UP001217485"/>
    </source>
</evidence>
<keyword evidence="3" id="KW-1185">Reference proteome</keyword>
<feature type="compositionally biased region" description="Basic and acidic residues" evidence="1">
    <location>
        <begin position="1"/>
        <end position="12"/>
    </location>
</feature>
<dbReference type="RefSeq" id="WP_272100553.1">
    <property type="nucleotide sequence ID" value="NZ_JAQNDK010000004.1"/>
</dbReference>
<evidence type="ECO:0000313" key="2">
    <source>
        <dbReference type="EMBL" id="MDC0682545.1"/>
    </source>
</evidence>
<feature type="region of interest" description="Disordered" evidence="1">
    <location>
        <begin position="1"/>
        <end position="35"/>
    </location>
</feature>
<proteinExistence type="predicted"/>
<dbReference type="Proteomes" id="UP001217485">
    <property type="component" value="Unassembled WGS sequence"/>
</dbReference>
<dbReference type="EMBL" id="JAQNDK010000004">
    <property type="protein sequence ID" value="MDC0682545.1"/>
    <property type="molecule type" value="Genomic_DNA"/>
</dbReference>
<dbReference type="InterPro" id="IPR005358">
    <property type="entry name" value="Puta_zinc/iron-chelating_dom"/>
</dbReference>
<sequence>MARRSEARDARRGPALTRKGARAATGGARAGGASGEGDAAVPECTACGTCCFSTLPEYVRVFGCDHDRMDDRARGLTRFIGNRCYMRIEDGRCAALTLDAELGRFLCSIYEVRPDCCRALERGSGQCLGELNEKRERPLLALEALRRRAGGEGGDGVAVSAGGASGEGDAAGACGANGAGTAGGAV</sequence>
<gene>
    <name evidence="2" type="ORF">POL72_32760</name>
</gene>
<comment type="caution">
    <text evidence="2">The sequence shown here is derived from an EMBL/GenBank/DDBJ whole genome shotgun (WGS) entry which is preliminary data.</text>
</comment>